<comment type="caution">
    <text evidence="10">The sequence shown here is derived from an EMBL/GenBank/DDBJ whole genome shotgun (WGS) entry which is preliminary data.</text>
</comment>
<evidence type="ECO:0000256" key="8">
    <source>
        <dbReference type="SAM" id="SignalP"/>
    </source>
</evidence>
<comment type="similarity">
    <text evidence="2 7">Belongs to the peptidase M14 family.</text>
</comment>
<comment type="cofactor">
    <cofactor evidence="1">
        <name>Zn(2+)</name>
        <dbReference type="ChEBI" id="CHEBI:29105"/>
    </cofactor>
</comment>
<name>A0A660LB29_9ACTN</name>
<dbReference type="GO" id="GO:0006508">
    <property type="term" value="P:proteolysis"/>
    <property type="evidence" value="ECO:0007669"/>
    <property type="project" value="UniProtKB-KW"/>
</dbReference>
<evidence type="ECO:0000259" key="9">
    <source>
        <dbReference type="PROSITE" id="PS52035"/>
    </source>
</evidence>
<dbReference type="GO" id="GO:0005615">
    <property type="term" value="C:extracellular space"/>
    <property type="evidence" value="ECO:0007669"/>
    <property type="project" value="TreeGrafter"/>
</dbReference>
<reference evidence="10 11" key="1">
    <citation type="submission" date="2018-10" db="EMBL/GenBank/DDBJ databases">
        <title>Genomic Encyclopedia of Archaeal and Bacterial Type Strains, Phase II (KMG-II): from individual species to whole genera.</title>
        <authorList>
            <person name="Goeker M."/>
        </authorList>
    </citation>
    <scope>NUCLEOTIDE SEQUENCE [LARGE SCALE GENOMIC DNA]</scope>
    <source>
        <strain evidence="10 11">DSM 14954</strain>
    </source>
</reference>
<dbReference type="Gene3D" id="3.40.630.10">
    <property type="entry name" value="Zn peptidases"/>
    <property type="match status" value="1"/>
</dbReference>
<keyword evidence="6" id="KW-0482">Metalloprotease</keyword>
<evidence type="ECO:0000256" key="5">
    <source>
        <dbReference type="ARBA" id="ARBA00022833"/>
    </source>
</evidence>
<dbReference type="GO" id="GO:0004181">
    <property type="term" value="F:metallocarboxypeptidase activity"/>
    <property type="evidence" value="ECO:0007669"/>
    <property type="project" value="InterPro"/>
</dbReference>
<dbReference type="Pfam" id="PF00246">
    <property type="entry name" value="Peptidase_M14"/>
    <property type="match status" value="1"/>
</dbReference>
<keyword evidence="8" id="KW-0732">Signal</keyword>
<feature type="domain" description="Peptidase M14" evidence="9">
    <location>
        <begin position="125"/>
        <end position="427"/>
    </location>
</feature>
<dbReference type="PANTHER" id="PTHR11705">
    <property type="entry name" value="PROTEASE FAMILY M14 CARBOXYPEPTIDASE A,B"/>
    <property type="match status" value="1"/>
</dbReference>
<keyword evidence="4" id="KW-0378">Hydrolase</keyword>
<feature type="chain" id="PRO_5024918608" evidence="8">
    <location>
        <begin position="32"/>
        <end position="698"/>
    </location>
</feature>
<dbReference type="SUPFAM" id="SSF53187">
    <property type="entry name" value="Zn-dependent exopeptidases"/>
    <property type="match status" value="1"/>
</dbReference>
<evidence type="ECO:0000256" key="2">
    <source>
        <dbReference type="ARBA" id="ARBA00005988"/>
    </source>
</evidence>
<dbReference type="PANTHER" id="PTHR11705:SF143">
    <property type="entry name" value="SLL0236 PROTEIN"/>
    <property type="match status" value="1"/>
</dbReference>
<evidence type="ECO:0000313" key="11">
    <source>
        <dbReference type="Proteomes" id="UP000278962"/>
    </source>
</evidence>
<gene>
    <name evidence="10" type="ORF">C8N24_0927</name>
</gene>
<protein>
    <submittedName>
        <fullName evidence="10">Zinc carboxypeptidase</fullName>
    </submittedName>
</protein>
<keyword evidence="5" id="KW-0862">Zinc</keyword>
<dbReference type="InterPro" id="IPR000834">
    <property type="entry name" value="Peptidase_M14"/>
</dbReference>
<feature type="active site" description="Proton donor/acceptor" evidence="7">
    <location>
        <position position="397"/>
    </location>
</feature>
<evidence type="ECO:0000256" key="3">
    <source>
        <dbReference type="ARBA" id="ARBA00022670"/>
    </source>
</evidence>
<evidence type="ECO:0000256" key="7">
    <source>
        <dbReference type="PROSITE-ProRule" id="PRU01379"/>
    </source>
</evidence>
<proteinExistence type="inferred from homology"/>
<evidence type="ECO:0000256" key="6">
    <source>
        <dbReference type="ARBA" id="ARBA00023049"/>
    </source>
</evidence>
<keyword evidence="10" id="KW-0121">Carboxypeptidase</keyword>
<dbReference type="EMBL" id="RBIL01000001">
    <property type="protein sequence ID" value="RKQ91110.1"/>
    <property type="molecule type" value="Genomic_DNA"/>
</dbReference>
<evidence type="ECO:0000256" key="1">
    <source>
        <dbReference type="ARBA" id="ARBA00001947"/>
    </source>
</evidence>
<organism evidence="10 11">
    <name type="scientific">Solirubrobacter pauli</name>
    <dbReference type="NCBI Taxonomy" id="166793"/>
    <lineage>
        <taxon>Bacteria</taxon>
        <taxon>Bacillati</taxon>
        <taxon>Actinomycetota</taxon>
        <taxon>Thermoleophilia</taxon>
        <taxon>Solirubrobacterales</taxon>
        <taxon>Solirubrobacteraceae</taxon>
        <taxon>Solirubrobacter</taxon>
    </lineage>
</organism>
<dbReference type="SMART" id="SM00631">
    <property type="entry name" value="Zn_pept"/>
    <property type="match status" value="1"/>
</dbReference>
<sequence length="698" mass="73643">MTRGGIGLQGSKLVAGLAVATALLLPSAAQAKTTLVEVEETSHAVLHKLEALGLDVTYEGDERTELMLHGPEDEQILAGTGYAYKVLIEDMDGANDAYLDKEEVHQARAERGIAPLSTLPTGRVAYRTLTDVNAELQQLATTYPDRVKLFTLSKPTLLGKTIYGVEVSHDVATAGAKPSFLLSGAHHAREWPTVEFTLEFIWDLLLNDKAGDDASALLEKGKLIAVPVVNPDGYDLSRSLQNEQKRKNCRITAGVIPTLADCTLAANVNRGIDLNRNYLPFWGGPGSSSSATASNTRGEAPASEPEIQGMIDLLNKSNVTVAINNHTPDQRLLRAPSSSNEPDVVADEVAYEALLQRLSKNLPGWAAGPWTDVYYEASSTAEQQAYYAYGAFGFTPEATPGFSGTQTFHPPYQNVIDNYLGTGTRYANQTMRGLYYDAFAAATEADKHSVLTGTAPAGTTLTLSKSTLLDSSSLVWTTGQPAEVRAFPNTIAQSITVPASGKFEWHVNPSGRPSQYNATHLDEAYDLVCSAPDGTVLERTTLKIKRGEVANRSLCTTGTVGGTVPATLSLTLGAPATFGAFVPGLAAEYDASTKADVISTAGSATLSVSDPDTANTGKLVNGAFALAQPLRAAASSPAAGAGSALTPVTTNTPLLTWTAPVSNDPATVAFKQAIGAGDPLRTGTYSKTLTFTLSTTNP</sequence>
<keyword evidence="3" id="KW-0645">Protease</keyword>
<evidence type="ECO:0000256" key="4">
    <source>
        <dbReference type="ARBA" id="ARBA00022801"/>
    </source>
</evidence>
<accession>A0A660LB29</accession>
<feature type="signal peptide" evidence="8">
    <location>
        <begin position="1"/>
        <end position="31"/>
    </location>
</feature>
<dbReference type="GO" id="GO:0008270">
    <property type="term" value="F:zinc ion binding"/>
    <property type="evidence" value="ECO:0007669"/>
    <property type="project" value="InterPro"/>
</dbReference>
<dbReference type="AlphaFoldDB" id="A0A660LB29"/>
<evidence type="ECO:0000313" key="10">
    <source>
        <dbReference type="EMBL" id="RKQ91110.1"/>
    </source>
</evidence>
<dbReference type="PROSITE" id="PS52035">
    <property type="entry name" value="PEPTIDASE_M14"/>
    <property type="match status" value="1"/>
</dbReference>
<keyword evidence="11" id="KW-1185">Reference proteome</keyword>
<dbReference type="Proteomes" id="UP000278962">
    <property type="component" value="Unassembled WGS sequence"/>
</dbReference>